<keyword evidence="2" id="KW-0472">Membrane</keyword>
<accession>A0ABT1ABP3</accession>
<evidence type="ECO:0000256" key="1">
    <source>
        <dbReference type="SAM" id="MobiDB-lite"/>
    </source>
</evidence>
<comment type="caution">
    <text evidence="3">The sequence shown here is derived from an EMBL/GenBank/DDBJ whole genome shotgun (WGS) entry which is preliminary data.</text>
</comment>
<evidence type="ECO:0000313" key="3">
    <source>
        <dbReference type="EMBL" id="MCO1660413.1"/>
    </source>
</evidence>
<proteinExistence type="predicted"/>
<keyword evidence="4" id="KW-1185">Reference proteome</keyword>
<name>A0ABT1ABP3_9PSEU</name>
<dbReference type="Proteomes" id="UP001165283">
    <property type="component" value="Unassembled WGS sequence"/>
</dbReference>
<evidence type="ECO:0000256" key="2">
    <source>
        <dbReference type="SAM" id="Phobius"/>
    </source>
</evidence>
<evidence type="ECO:0000313" key="4">
    <source>
        <dbReference type="Proteomes" id="UP001165283"/>
    </source>
</evidence>
<reference evidence="3" key="1">
    <citation type="submission" date="2021-04" db="EMBL/GenBank/DDBJ databases">
        <title>Pseudonocardia sp. nov., isolated from sandy soil of mangrove forest.</title>
        <authorList>
            <person name="Zan Z."/>
            <person name="Huang R."/>
            <person name="Liu W."/>
        </authorList>
    </citation>
    <scope>NUCLEOTIDE SEQUENCE</scope>
    <source>
        <strain evidence="3">S2-4</strain>
    </source>
</reference>
<organism evidence="3 4">
    <name type="scientific">Pseudonocardia humida</name>
    <dbReference type="NCBI Taxonomy" id="2800819"/>
    <lineage>
        <taxon>Bacteria</taxon>
        <taxon>Bacillati</taxon>
        <taxon>Actinomycetota</taxon>
        <taxon>Actinomycetes</taxon>
        <taxon>Pseudonocardiales</taxon>
        <taxon>Pseudonocardiaceae</taxon>
        <taxon>Pseudonocardia</taxon>
    </lineage>
</organism>
<feature type="region of interest" description="Disordered" evidence="1">
    <location>
        <begin position="1"/>
        <end position="33"/>
    </location>
</feature>
<keyword evidence="2" id="KW-1133">Transmembrane helix</keyword>
<protein>
    <submittedName>
        <fullName evidence="3">DUF3618 domain-containing protein</fullName>
    </submittedName>
</protein>
<keyword evidence="2" id="KW-0812">Transmembrane</keyword>
<dbReference type="EMBL" id="JAGSOV010000082">
    <property type="protein sequence ID" value="MCO1660413.1"/>
    <property type="molecule type" value="Genomic_DNA"/>
</dbReference>
<dbReference type="RefSeq" id="WP_252445910.1">
    <property type="nucleotide sequence ID" value="NZ_JAGSOV010000082.1"/>
</dbReference>
<feature type="transmembrane region" description="Helical" evidence="2">
    <location>
        <begin position="83"/>
        <end position="105"/>
    </location>
</feature>
<sequence>MSTQGSDRGTGRGRGDVVPLDPQRPYVDGSAATPEQLRAEVGRLTEEHVERVEEARDDLAATLAELSTRLDPRPRVQELGQRAVAAVTRPAVLGSAGALAALVVLRRRRRARATDQLG</sequence>
<gene>
    <name evidence="3" type="ORF">KDL28_35680</name>
</gene>